<dbReference type="InterPro" id="IPR050789">
    <property type="entry name" value="Diverse_Enzym_Activities"/>
</dbReference>
<reference evidence="2 3" key="1">
    <citation type="submission" date="2019-03" db="EMBL/GenBank/DDBJ databases">
        <title>Sequencing the genomes of 1000 actinobacteria strains.</title>
        <authorList>
            <person name="Klenk H.-P."/>
        </authorList>
    </citation>
    <scope>NUCLEOTIDE SEQUENCE [LARGE SCALE GENOMIC DNA]</scope>
    <source>
        <strain evidence="2 3">DSM 18936</strain>
    </source>
</reference>
<sequence length="327" mass="36024">MRVQEQVDAIFGRDPEQGVSLAMVVLRRGEIVGERYGVQPANDFQPAVEIGPESTLISWSTAKSMTHAACGILVRDGLLDLDAPAPVPGWAGTPKAEITTLDLLEMRPGLRFLEDYVDGEESNCIAMLWGDGAHDHAAYAAGLPLDHEPGTVWNYSSGTTNIVTRIIGDIVGHDQEHMERFLMERLFGPTGMTSAIPKFDGVGTWVGSSYVYATARDFARFGELYRHDGVTEDGERILPEGWADHGRTFVAHDPTDDLPTGFDYGRHWWMWPEFPGSIAAHGYEGQYIIVVPDRELTIVHLGKTPAEHRRHVVGPIADLIRSVPPST</sequence>
<dbReference type="EMBL" id="SOAU01000001">
    <property type="protein sequence ID" value="TDT17233.1"/>
    <property type="molecule type" value="Genomic_DNA"/>
</dbReference>
<protein>
    <submittedName>
        <fullName evidence="2">CubicO group peptidase (Beta-lactamase class C family)</fullName>
    </submittedName>
</protein>
<comment type="caution">
    <text evidence="2">The sequence shown here is derived from an EMBL/GenBank/DDBJ whole genome shotgun (WGS) entry which is preliminary data.</text>
</comment>
<organism evidence="2 3">
    <name type="scientific">Ilumatobacter fluminis</name>
    <dbReference type="NCBI Taxonomy" id="467091"/>
    <lineage>
        <taxon>Bacteria</taxon>
        <taxon>Bacillati</taxon>
        <taxon>Actinomycetota</taxon>
        <taxon>Acidimicrobiia</taxon>
        <taxon>Acidimicrobiales</taxon>
        <taxon>Ilumatobacteraceae</taxon>
        <taxon>Ilumatobacter</taxon>
    </lineage>
</organism>
<dbReference type="InterPro" id="IPR012338">
    <property type="entry name" value="Beta-lactam/transpept-like"/>
</dbReference>
<dbReference type="SUPFAM" id="SSF56601">
    <property type="entry name" value="beta-lactamase/transpeptidase-like"/>
    <property type="match status" value="1"/>
</dbReference>
<accession>A0A4R7I3R7</accession>
<name>A0A4R7I3R7_9ACTN</name>
<feature type="domain" description="Beta-lactamase-related" evidence="1">
    <location>
        <begin position="11"/>
        <end position="311"/>
    </location>
</feature>
<dbReference type="AlphaFoldDB" id="A0A4R7I3R7"/>
<dbReference type="RefSeq" id="WP_133869532.1">
    <property type="nucleotide sequence ID" value="NZ_SOAU01000001.1"/>
</dbReference>
<keyword evidence="3" id="KW-1185">Reference proteome</keyword>
<dbReference type="OrthoDB" id="9814204at2"/>
<proteinExistence type="predicted"/>
<evidence type="ECO:0000313" key="2">
    <source>
        <dbReference type="EMBL" id="TDT17233.1"/>
    </source>
</evidence>
<dbReference type="PANTHER" id="PTHR43283:SF7">
    <property type="entry name" value="BETA-LACTAMASE-RELATED DOMAIN-CONTAINING PROTEIN"/>
    <property type="match status" value="1"/>
</dbReference>
<dbReference type="PANTHER" id="PTHR43283">
    <property type="entry name" value="BETA-LACTAMASE-RELATED"/>
    <property type="match status" value="1"/>
</dbReference>
<gene>
    <name evidence="2" type="ORF">BDK89_2841</name>
</gene>
<dbReference type="Gene3D" id="3.40.710.10">
    <property type="entry name" value="DD-peptidase/beta-lactamase superfamily"/>
    <property type="match status" value="1"/>
</dbReference>
<dbReference type="Pfam" id="PF00144">
    <property type="entry name" value="Beta-lactamase"/>
    <property type="match status" value="1"/>
</dbReference>
<evidence type="ECO:0000313" key="3">
    <source>
        <dbReference type="Proteomes" id="UP000294558"/>
    </source>
</evidence>
<evidence type="ECO:0000259" key="1">
    <source>
        <dbReference type="Pfam" id="PF00144"/>
    </source>
</evidence>
<dbReference type="InterPro" id="IPR001466">
    <property type="entry name" value="Beta-lactam-related"/>
</dbReference>
<dbReference type="Proteomes" id="UP000294558">
    <property type="component" value="Unassembled WGS sequence"/>
</dbReference>